<name>A0A848MA48_PAELE</name>
<protein>
    <submittedName>
        <fullName evidence="3">Glycosyl transferase</fullName>
    </submittedName>
</protein>
<dbReference type="GO" id="GO:0016740">
    <property type="term" value="F:transferase activity"/>
    <property type="evidence" value="ECO:0007669"/>
    <property type="project" value="UniProtKB-KW"/>
</dbReference>
<evidence type="ECO:0000313" key="3">
    <source>
        <dbReference type="EMBL" id="NMO96952.1"/>
    </source>
</evidence>
<proteinExistence type="predicted"/>
<evidence type="ECO:0000259" key="1">
    <source>
        <dbReference type="Pfam" id="PF07238"/>
    </source>
</evidence>
<accession>A0A848MA48</accession>
<dbReference type="SUPFAM" id="SSF141371">
    <property type="entry name" value="PilZ domain-like"/>
    <property type="match status" value="1"/>
</dbReference>
<dbReference type="EMBL" id="JABBPN010000013">
    <property type="protein sequence ID" value="NMO96952.1"/>
    <property type="molecule type" value="Genomic_DNA"/>
</dbReference>
<keyword evidence="4" id="KW-1185">Reference proteome</keyword>
<dbReference type="Proteomes" id="UP000565468">
    <property type="component" value="Unassembled WGS sequence"/>
</dbReference>
<dbReference type="InterPro" id="IPR009875">
    <property type="entry name" value="PilZ_domain"/>
</dbReference>
<dbReference type="AlphaFoldDB" id="A0A848MA48"/>
<dbReference type="Pfam" id="PF12945">
    <property type="entry name" value="PilZNR"/>
    <property type="match status" value="1"/>
</dbReference>
<feature type="domain" description="PilZ" evidence="1">
    <location>
        <begin position="102"/>
        <end position="209"/>
    </location>
</feature>
<dbReference type="Gene3D" id="2.40.10.220">
    <property type="entry name" value="predicted glycosyltransferase like domains"/>
    <property type="match status" value="1"/>
</dbReference>
<evidence type="ECO:0000259" key="2">
    <source>
        <dbReference type="Pfam" id="PF12945"/>
    </source>
</evidence>
<gene>
    <name evidence="3" type="ORF">HII30_14395</name>
</gene>
<keyword evidence="3" id="KW-0808">Transferase</keyword>
<dbReference type="RefSeq" id="WP_169505737.1">
    <property type="nucleotide sequence ID" value="NZ_JABBPN010000013.1"/>
</dbReference>
<evidence type="ECO:0000313" key="4">
    <source>
        <dbReference type="Proteomes" id="UP000565468"/>
    </source>
</evidence>
<dbReference type="GO" id="GO:0035438">
    <property type="term" value="F:cyclic-di-GMP binding"/>
    <property type="evidence" value="ECO:0007669"/>
    <property type="project" value="InterPro"/>
</dbReference>
<organism evidence="3 4">
    <name type="scientific">Paenibacillus lemnae</name>
    <dbReference type="NCBI Taxonomy" id="1330551"/>
    <lineage>
        <taxon>Bacteria</taxon>
        <taxon>Bacillati</taxon>
        <taxon>Bacillota</taxon>
        <taxon>Bacilli</taxon>
        <taxon>Bacillales</taxon>
        <taxon>Paenibacillaceae</taxon>
        <taxon>Paenibacillus</taxon>
    </lineage>
</organism>
<comment type="caution">
    <text evidence="3">The sequence shown here is derived from an EMBL/GenBank/DDBJ whole genome shotgun (WGS) entry which is preliminary data.</text>
</comment>
<reference evidence="3 4" key="1">
    <citation type="submission" date="2020-04" db="EMBL/GenBank/DDBJ databases">
        <title>Paenibacillus algicola sp. nov., a novel marine bacterium producing alginate lyase.</title>
        <authorList>
            <person name="Huang H."/>
        </authorList>
    </citation>
    <scope>NUCLEOTIDE SEQUENCE [LARGE SCALE GENOMIC DNA]</scope>
    <source>
        <strain evidence="3 4">L7-75</strain>
    </source>
</reference>
<dbReference type="InterPro" id="IPR009926">
    <property type="entry name" value="T3SS_YcgR_PilZN"/>
</dbReference>
<feature type="domain" description="Type III secretion system flagellar brake protein YcgR PilZN" evidence="2">
    <location>
        <begin position="4"/>
        <end position="93"/>
    </location>
</feature>
<dbReference type="Pfam" id="PF07238">
    <property type="entry name" value="PilZ"/>
    <property type="match status" value="1"/>
</dbReference>
<sequence length="217" mass="25203">MYPKINDVLFIQIDSGDEKESKVLYKSRIAEMEEQAMYIEVPFEEGTGRLKKLHMGDELSLHFITEGGVKNFFNSYVLGFHDDVIRQIRIRRPEPEAISKIQRRSFLRVQADLEIAVQTKAGRQFVTKTEDVGGGGVSFYAEEHQEVTEGETLSCWLLIPYKNGTLEHVPFEGEVVRVKALNGTRSMIMLKLSQISDMERQKLIRYCFERQFDFRNR</sequence>